<name>A0A6L3GM62_BACFG</name>
<gene>
    <name evidence="1" type="ORF">F3B44_25960</name>
</gene>
<evidence type="ECO:0000313" key="2">
    <source>
        <dbReference type="Proteomes" id="UP000479773"/>
    </source>
</evidence>
<organism evidence="1 2">
    <name type="scientific">Bacteroides fragilis</name>
    <dbReference type="NCBI Taxonomy" id="817"/>
    <lineage>
        <taxon>Bacteria</taxon>
        <taxon>Pseudomonadati</taxon>
        <taxon>Bacteroidota</taxon>
        <taxon>Bacteroidia</taxon>
        <taxon>Bacteroidales</taxon>
        <taxon>Bacteroidaceae</taxon>
        <taxon>Bacteroides</taxon>
    </lineage>
</organism>
<dbReference type="EMBL" id="VWEQ01000185">
    <property type="protein sequence ID" value="KAA4741265.1"/>
    <property type="molecule type" value="Genomic_DNA"/>
</dbReference>
<comment type="caution">
    <text evidence="1">The sequence shown here is derived from an EMBL/GenBank/DDBJ whole genome shotgun (WGS) entry which is preliminary data.</text>
</comment>
<proteinExistence type="predicted"/>
<protein>
    <submittedName>
        <fullName evidence="1">Uncharacterized protein</fullName>
    </submittedName>
</protein>
<dbReference type="Proteomes" id="UP000479773">
    <property type="component" value="Unassembled WGS sequence"/>
</dbReference>
<feature type="non-terminal residue" evidence="1">
    <location>
        <position position="1"/>
    </location>
</feature>
<reference evidence="1 2" key="1">
    <citation type="journal article" date="2019" name="Nat. Med.">
        <title>A library of human gut bacterial isolates paired with longitudinal multiomics data enables mechanistic microbiome research.</title>
        <authorList>
            <person name="Poyet M."/>
            <person name="Groussin M."/>
            <person name="Gibbons S.M."/>
            <person name="Avila-Pacheco J."/>
            <person name="Jiang X."/>
            <person name="Kearney S.M."/>
            <person name="Perrotta A.R."/>
            <person name="Berdy B."/>
            <person name="Zhao S."/>
            <person name="Lieberman T.D."/>
            <person name="Swanson P.K."/>
            <person name="Smith M."/>
            <person name="Roesemann S."/>
            <person name="Alexander J.E."/>
            <person name="Rich S.A."/>
            <person name="Livny J."/>
            <person name="Vlamakis H."/>
            <person name="Clish C."/>
            <person name="Bullock K."/>
            <person name="Deik A."/>
            <person name="Scott J."/>
            <person name="Pierce K.A."/>
            <person name="Xavier R.J."/>
            <person name="Alm E.J."/>
        </authorList>
    </citation>
    <scope>NUCLEOTIDE SEQUENCE [LARGE SCALE GENOMIC DNA]</scope>
    <source>
        <strain evidence="1 2">BIOML-A106</strain>
    </source>
</reference>
<sequence>FHITGSITGMKKLYYGKNALLVRCGSWIYNVSSEPEIYYNIAH</sequence>
<dbReference type="AlphaFoldDB" id="A0A6L3GM62"/>
<evidence type="ECO:0000313" key="1">
    <source>
        <dbReference type="EMBL" id="KAA4741265.1"/>
    </source>
</evidence>
<accession>A0A6L3GM62</accession>